<sequence>MPHHASANWCGASRWRATFRLSGTMGWTTLWSTFSLCGPTYGASPTSRHSPLLCGIPFLPFHPQSLPSKSAHTSSTPIFSEFSSSLAATWRNSRSQPKTTSSLILTVGCDADADDPKPPFRRFATKWHMLQLTRLPLVYPPEIGNVPVAAFLADCKHILVPHGRKLEYPAFPSATWESRVPVDLGPLLSLCPAMTHLVLPSFAAFHPACTFLLVKWLDSWAEFIHGELPTAPALPAVFPSLEG</sequence>
<accession>A0AAD7EN60</accession>
<dbReference type="Proteomes" id="UP001218218">
    <property type="component" value="Unassembled WGS sequence"/>
</dbReference>
<feature type="non-terminal residue" evidence="1">
    <location>
        <position position="243"/>
    </location>
</feature>
<protein>
    <submittedName>
        <fullName evidence="1">Uncharacterized protein</fullName>
    </submittedName>
</protein>
<comment type="caution">
    <text evidence="1">The sequence shown here is derived from an EMBL/GenBank/DDBJ whole genome shotgun (WGS) entry which is preliminary data.</text>
</comment>
<name>A0AAD7EN60_9AGAR</name>
<dbReference type="EMBL" id="JARIHO010000030">
    <property type="protein sequence ID" value="KAJ7336945.1"/>
    <property type="molecule type" value="Genomic_DNA"/>
</dbReference>
<gene>
    <name evidence="1" type="ORF">DFH08DRAFT_1082951</name>
</gene>
<evidence type="ECO:0000313" key="1">
    <source>
        <dbReference type="EMBL" id="KAJ7336945.1"/>
    </source>
</evidence>
<dbReference type="AlphaFoldDB" id="A0AAD7EN60"/>
<reference evidence="1" key="1">
    <citation type="submission" date="2023-03" db="EMBL/GenBank/DDBJ databases">
        <title>Massive genome expansion in bonnet fungi (Mycena s.s.) driven by repeated elements and novel gene families across ecological guilds.</title>
        <authorList>
            <consortium name="Lawrence Berkeley National Laboratory"/>
            <person name="Harder C.B."/>
            <person name="Miyauchi S."/>
            <person name="Viragh M."/>
            <person name="Kuo A."/>
            <person name="Thoen E."/>
            <person name="Andreopoulos B."/>
            <person name="Lu D."/>
            <person name="Skrede I."/>
            <person name="Drula E."/>
            <person name="Henrissat B."/>
            <person name="Morin E."/>
            <person name="Kohler A."/>
            <person name="Barry K."/>
            <person name="LaButti K."/>
            <person name="Morin E."/>
            <person name="Salamov A."/>
            <person name="Lipzen A."/>
            <person name="Mereny Z."/>
            <person name="Hegedus B."/>
            <person name="Baldrian P."/>
            <person name="Stursova M."/>
            <person name="Weitz H."/>
            <person name="Taylor A."/>
            <person name="Grigoriev I.V."/>
            <person name="Nagy L.G."/>
            <person name="Martin F."/>
            <person name="Kauserud H."/>
        </authorList>
    </citation>
    <scope>NUCLEOTIDE SEQUENCE</scope>
    <source>
        <strain evidence="1">CBHHK002</strain>
    </source>
</reference>
<keyword evidence="2" id="KW-1185">Reference proteome</keyword>
<proteinExistence type="predicted"/>
<organism evidence="1 2">
    <name type="scientific">Mycena albidolilacea</name>
    <dbReference type="NCBI Taxonomy" id="1033008"/>
    <lineage>
        <taxon>Eukaryota</taxon>
        <taxon>Fungi</taxon>
        <taxon>Dikarya</taxon>
        <taxon>Basidiomycota</taxon>
        <taxon>Agaricomycotina</taxon>
        <taxon>Agaricomycetes</taxon>
        <taxon>Agaricomycetidae</taxon>
        <taxon>Agaricales</taxon>
        <taxon>Marasmiineae</taxon>
        <taxon>Mycenaceae</taxon>
        <taxon>Mycena</taxon>
    </lineage>
</organism>
<evidence type="ECO:0000313" key="2">
    <source>
        <dbReference type="Proteomes" id="UP001218218"/>
    </source>
</evidence>